<feature type="transmembrane region" description="Helical" evidence="2">
    <location>
        <begin position="139"/>
        <end position="160"/>
    </location>
</feature>
<dbReference type="InParanoid" id="A0A2J6SNP1"/>
<feature type="transmembrane region" description="Helical" evidence="2">
    <location>
        <begin position="180"/>
        <end position="202"/>
    </location>
</feature>
<accession>A0A2J6SNP1</accession>
<dbReference type="EMBL" id="KZ613905">
    <property type="protein sequence ID" value="PMD52397.1"/>
    <property type="molecule type" value="Genomic_DNA"/>
</dbReference>
<evidence type="ECO:0000313" key="4">
    <source>
        <dbReference type="Proteomes" id="UP000235371"/>
    </source>
</evidence>
<feature type="transmembrane region" description="Helical" evidence="2">
    <location>
        <begin position="223"/>
        <end position="245"/>
    </location>
</feature>
<keyword evidence="2" id="KW-0472">Membrane</keyword>
<proteinExistence type="predicted"/>
<organism evidence="3 4">
    <name type="scientific">Hyaloscypha bicolor E</name>
    <dbReference type="NCBI Taxonomy" id="1095630"/>
    <lineage>
        <taxon>Eukaryota</taxon>
        <taxon>Fungi</taxon>
        <taxon>Dikarya</taxon>
        <taxon>Ascomycota</taxon>
        <taxon>Pezizomycotina</taxon>
        <taxon>Leotiomycetes</taxon>
        <taxon>Helotiales</taxon>
        <taxon>Hyaloscyphaceae</taxon>
        <taxon>Hyaloscypha</taxon>
        <taxon>Hyaloscypha bicolor</taxon>
    </lineage>
</organism>
<name>A0A2J6SNP1_9HELO</name>
<dbReference type="RefSeq" id="XP_024729301.1">
    <property type="nucleotide sequence ID" value="XM_024887465.1"/>
</dbReference>
<feature type="compositionally biased region" description="Basic and acidic residues" evidence="1">
    <location>
        <begin position="71"/>
        <end position="81"/>
    </location>
</feature>
<keyword evidence="2" id="KW-1133">Transmembrane helix</keyword>
<feature type="transmembrane region" description="Helical" evidence="2">
    <location>
        <begin position="251"/>
        <end position="274"/>
    </location>
</feature>
<sequence length="294" mass="31971">MAEGEAKERAAERAVESIAMLPVLTDSSGMFVSRLATKSTEAHISHAPITEVHNANGSSSAGGNGESLSIPHDKTKGKQIEKEQPQLYKQPEFDTKPLAALENALQNLASELRKANAPPSQKCSNCGCKGGESESDADFFYRNIGTVAALGASITFALIISDIKDPHEISQHGRFDLSTVRILLAVSWMLFMIVLSLSFSLAQKFKHESAEEDEEKKDGPTGLATVVYVLELGAVMCLSLVVAAYVEVVGYIMVALVSIVVVALALKVTALRWLDKWFDNWWYMYGSSDRRGSL</sequence>
<dbReference type="GeneID" id="36595541"/>
<gene>
    <name evidence="3" type="ORF">K444DRAFT_668865</name>
</gene>
<feature type="region of interest" description="Disordered" evidence="1">
    <location>
        <begin position="52"/>
        <end position="81"/>
    </location>
</feature>
<dbReference type="OrthoDB" id="3599804at2759"/>
<evidence type="ECO:0000256" key="1">
    <source>
        <dbReference type="SAM" id="MobiDB-lite"/>
    </source>
</evidence>
<evidence type="ECO:0000313" key="3">
    <source>
        <dbReference type="EMBL" id="PMD52397.1"/>
    </source>
</evidence>
<dbReference type="Proteomes" id="UP000235371">
    <property type="component" value="Unassembled WGS sequence"/>
</dbReference>
<protein>
    <submittedName>
        <fullName evidence="3">Uncharacterized protein</fullName>
    </submittedName>
</protein>
<dbReference type="AlphaFoldDB" id="A0A2J6SNP1"/>
<keyword evidence="2" id="KW-0812">Transmembrane</keyword>
<reference evidence="3 4" key="1">
    <citation type="submission" date="2016-04" db="EMBL/GenBank/DDBJ databases">
        <title>A degradative enzymes factory behind the ericoid mycorrhizal symbiosis.</title>
        <authorList>
            <consortium name="DOE Joint Genome Institute"/>
            <person name="Martino E."/>
            <person name="Morin E."/>
            <person name="Grelet G."/>
            <person name="Kuo A."/>
            <person name="Kohler A."/>
            <person name="Daghino S."/>
            <person name="Barry K."/>
            <person name="Choi C."/>
            <person name="Cichocki N."/>
            <person name="Clum A."/>
            <person name="Copeland A."/>
            <person name="Hainaut M."/>
            <person name="Haridas S."/>
            <person name="Labutti K."/>
            <person name="Lindquist E."/>
            <person name="Lipzen A."/>
            <person name="Khouja H.-R."/>
            <person name="Murat C."/>
            <person name="Ohm R."/>
            <person name="Olson A."/>
            <person name="Spatafora J."/>
            <person name="Veneault-Fourrey C."/>
            <person name="Henrissat B."/>
            <person name="Grigoriev I."/>
            <person name="Martin F."/>
            <person name="Perotto S."/>
        </authorList>
    </citation>
    <scope>NUCLEOTIDE SEQUENCE [LARGE SCALE GENOMIC DNA]</scope>
    <source>
        <strain evidence="3 4">E</strain>
    </source>
</reference>
<evidence type="ECO:0000256" key="2">
    <source>
        <dbReference type="SAM" id="Phobius"/>
    </source>
</evidence>
<keyword evidence="4" id="KW-1185">Reference proteome</keyword>